<evidence type="ECO:0000256" key="5">
    <source>
        <dbReference type="ARBA" id="ARBA00035648"/>
    </source>
</evidence>
<dbReference type="InterPro" id="IPR005229">
    <property type="entry name" value="YicC/YloC-like"/>
</dbReference>
<dbReference type="KEGG" id="nei:BG910_08435"/>
<dbReference type="PANTHER" id="PTHR30636">
    <property type="entry name" value="UPF0701 PROTEIN YICC"/>
    <property type="match status" value="1"/>
</dbReference>
<evidence type="ECO:0000259" key="6">
    <source>
        <dbReference type="Pfam" id="PF03755"/>
    </source>
</evidence>
<proteinExistence type="inferred from homology"/>
<dbReference type="Proteomes" id="UP000198238">
    <property type="component" value="Chromosome"/>
</dbReference>
<protein>
    <submittedName>
        <fullName evidence="8">YicC family protein</fullName>
    </submittedName>
</protein>
<dbReference type="PANTHER" id="PTHR30636:SF3">
    <property type="entry name" value="UPF0701 PROTEIN YICC"/>
    <property type="match status" value="1"/>
</dbReference>
<comment type="similarity">
    <text evidence="5">Belongs to the YicC/YloC family.</text>
</comment>
<sequence length="285" mass="31984">MTGFANAAGECAGKRINLEVRAVNHRYLDVQFRMPEDLRHLEGALRERIAAEAQRGKVECRIQVQDGAQGAQSLDVNQDLVEQLAALNQQWRKVHTDLGKLTVADILRFPGVLASQNADPEEFAKAVQELLAQALKDFGAARKREGKKLAEHLLERLAKMETIIDALSGLFPALLEAHMEKVRGRLKEAVGNIDNDRLQQEFALFIQKADVDEEFSRLRTHIDEVRRIVTEAKGSVGKRLDFLMQELNREANTLGSKAIAAECTQASVELKVLIEQMREQVQNIE</sequence>
<dbReference type="NCBIfam" id="TIGR00255">
    <property type="entry name" value="YicC/YloC family endoribonuclease"/>
    <property type="match status" value="1"/>
</dbReference>
<dbReference type="GO" id="GO:0016787">
    <property type="term" value="F:hydrolase activity"/>
    <property type="evidence" value="ECO:0007669"/>
    <property type="project" value="UniProtKB-KW"/>
</dbReference>
<organism evidence="8 9">
    <name type="scientific">Neisseria chenwenguii</name>
    <dbReference type="NCBI Taxonomy" id="1853278"/>
    <lineage>
        <taxon>Bacteria</taxon>
        <taxon>Pseudomonadati</taxon>
        <taxon>Pseudomonadota</taxon>
        <taxon>Betaproteobacteria</taxon>
        <taxon>Neisseriales</taxon>
        <taxon>Neisseriaceae</taxon>
        <taxon>Neisseria</taxon>
    </lineage>
</organism>
<reference evidence="8 9" key="1">
    <citation type="submission" date="2017-06" db="EMBL/GenBank/DDBJ databases">
        <title>Neisseria chenwenguii sp. nov., isolated from the intestinal contents of Tibetan Plateau Pika in Yushu, Qinghai Province, China.</title>
        <authorList>
            <person name="Zhang G."/>
        </authorList>
    </citation>
    <scope>NUCLEOTIDE SEQUENCE [LARGE SCALE GENOMIC DNA]</scope>
    <source>
        <strain evidence="8 9">10023</strain>
    </source>
</reference>
<accession>A0A220S503</accession>
<evidence type="ECO:0000259" key="7">
    <source>
        <dbReference type="Pfam" id="PF08340"/>
    </source>
</evidence>
<keyword evidence="3" id="KW-0255">Endonuclease</keyword>
<dbReference type="OrthoDB" id="9771229at2"/>
<gene>
    <name evidence="8" type="ORF">BG910_08435</name>
</gene>
<comment type="cofactor">
    <cofactor evidence="1">
        <name>a divalent metal cation</name>
        <dbReference type="ChEBI" id="CHEBI:60240"/>
    </cofactor>
</comment>
<dbReference type="InterPro" id="IPR013527">
    <property type="entry name" value="YicC-like_N"/>
</dbReference>
<dbReference type="Pfam" id="PF08340">
    <property type="entry name" value="YicC-like_C"/>
    <property type="match status" value="1"/>
</dbReference>
<evidence type="ECO:0000313" key="8">
    <source>
        <dbReference type="EMBL" id="ASK28520.1"/>
    </source>
</evidence>
<dbReference type="Pfam" id="PF03755">
    <property type="entry name" value="YicC-like_N"/>
    <property type="match status" value="1"/>
</dbReference>
<keyword evidence="9" id="KW-1185">Reference proteome</keyword>
<feature type="domain" description="Endoribonuclease YicC-like N-terminal" evidence="6">
    <location>
        <begin position="1"/>
        <end position="150"/>
    </location>
</feature>
<dbReference type="AlphaFoldDB" id="A0A220S503"/>
<feature type="domain" description="Endoribonuclease YicC-like C-terminal" evidence="7">
    <location>
        <begin position="172"/>
        <end position="285"/>
    </location>
</feature>
<evidence type="ECO:0000313" key="9">
    <source>
        <dbReference type="Proteomes" id="UP000198238"/>
    </source>
</evidence>
<evidence type="ECO:0000256" key="1">
    <source>
        <dbReference type="ARBA" id="ARBA00001968"/>
    </source>
</evidence>
<keyword evidence="2" id="KW-0540">Nuclease</keyword>
<keyword evidence="4" id="KW-0378">Hydrolase</keyword>
<dbReference type="GO" id="GO:0004521">
    <property type="term" value="F:RNA endonuclease activity"/>
    <property type="evidence" value="ECO:0007669"/>
    <property type="project" value="InterPro"/>
</dbReference>
<dbReference type="InterPro" id="IPR013551">
    <property type="entry name" value="YicC-like_C"/>
</dbReference>
<dbReference type="EMBL" id="CP022278">
    <property type="protein sequence ID" value="ASK28520.1"/>
    <property type="molecule type" value="Genomic_DNA"/>
</dbReference>
<evidence type="ECO:0000256" key="4">
    <source>
        <dbReference type="ARBA" id="ARBA00022801"/>
    </source>
</evidence>
<evidence type="ECO:0000256" key="2">
    <source>
        <dbReference type="ARBA" id="ARBA00022722"/>
    </source>
</evidence>
<name>A0A220S503_9NEIS</name>
<evidence type="ECO:0000256" key="3">
    <source>
        <dbReference type="ARBA" id="ARBA00022759"/>
    </source>
</evidence>